<dbReference type="OrthoDB" id="199205at2759"/>
<dbReference type="Proteomes" id="UP000441208">
    <property type="component" value="Unassembled WGS sequence"/>
</dbReference>
<dbReference type="EMBL" id="QXGC01001245">
    <property type="protein sequence ID" value="KAE9207501.1"/>
    <property type="molecule type" value="Genomic_DNA"/>
</dbReference>
<name>A0A6A3ECK0_9STRA</name>
<evidence type="ECO:0000313" key="4">
    <source>
        <dbReference type="EMBL" id="KAE9092655.1"/>
    </source>
</evidence>
<dbReference type="EMBL" id="QXFZ01001316">
    <property type="protein sequence ID" value="KAE9092655.1"/>
    <property type="molecule type" value="Genomic_DNA"/>
</dbReference>
<dbReference type="Proteomes" id="UP000488956">
    <property type="component" value="Unassembled WGS sequence"/>
</dbReference>
<gene>
    <name evidence="10" type="ORF">PF001_g17466</name>
    <name evidence="8" type="ORF">PF002_g20150</name>
    <name evidence="9" type="ORF">PF004_g17013</name>
    <name evidence="7" type="ORF">PF005_g18166</name>
    <name evidence="6" type="ORF">PF006_g17185</name>
    <name evidence="4" type="ORF">PF007_g18401</name>
    <name evidence="11" type="ORF">PF008_g17598</name>
    <name evidence="2" type="ORF">PF009_g19852</name>
    <name evidence="5" type="ORF">PF010_g17623</name>
    <name evidence="3" type="ORF">PF011_g17048</name>
</gene>
<evidence type="ECO:0000313" key="2">
    <source>
        <dbReference type="EMBL" id="KAE8930047.1"/>
    </source>
</evidence>
<dbReference type="EMBL" id="QXGD01001444">
    <property type="protein sequence ID" value="KAE9205986.1"/>
    <property type="molecule type" value="Genomic_DNA"/>
</dbReference>
<evidence type="ECO:0000313" key="17">
    <source>
        <dbReference type="Proteomes" id="UP000441208"/>
    </source>
</evidence>
<evidence type="ECO:0000313" key="20">
    <source>
        <dbReference type="Proteomes" id="UP000486351"/>
    </source>
</evidence>
<evidence type="ECO:0000313" key="8">
    <source>
        <dbReference type="EMBL" id="KAE9205986.1"/>
    </source>
</evidence>
<dbReference type="Proteomes" id="UP000433483">
    <property type="component" value="Unassembled WGS sequence"/>
</dbReference>
<evidence type="ECO:0000313" key="16">
    <source>
        <dbReference type="Proteomes" id="UP000440732"/>
    </source>
</evidence>
<evidence type="ECO:0000313" key="14">
    <source>
        <dbReference type="Proteomes" id="UP000437068"/>
    </source>
</evidence>
<dbReference type="EMBL" id="QXFY01001280">
    <property type="protein sequence ID" value="KAE9322407.1"/>
    <property type="molecule type" value="Genomic_DNA"/>
</dbReference>
<dbReference type="Proteomes" id="UP000476176">
    <property type="component" value="Unassembled WGS sequence"/>
</dbReference>
<evidence type="ECO:0000313" key="13">
    <source>
        <dbReference type="Proteomes" id="UP000433483"/>
    </source>
</evidence>
<feature type="region of interest" description="Disordered" evidence="1">
    <location>
        <begin position="44"/>
        <end position="87"/>
    </location>
</feature>
<dbReference type="Proteomes" id="UP000437068">
    <property type="component" value="Unassembled WGS sequence"/>
</dbReference>
<evidence type="ECO:0000313" key="21">
    <source>
        <dbReference type="Proteomes" id="UP000488956"/>
    </source>
</evidence>
<evidence type="ECO:0000313" key="12">
    <source>
        <dbReference type="Proteomes" id="UP000429523"/>
    </source>
</evidence>
<keyword evidence="13" id="KW-1185">Reference proteome</keyword>
<evidence type="ECO:0000313" key="18">
    <source>
        <dbReference type="Proteomes" id="UP000460718"/>
    </source>
</evidence>
<evidence type="ECO:0000313" key="6">
    <source>
        <dbReference type="EMBL" id="KAE9124463.1"/>
    </source>
</evidence>
<evidence type="ECO:0000313" key="11">
    <source>
        <dbReference type="EMBL" id="KAE9322407.1"/>
    </source>
</evidence>
<dbReference type="Proteomes" id="UP000440367">
    <property type="component" value="Unassembled WGS sequence"/>
</dbReference>
<evidence type="ECO:0000256" key="1">
    <source>
        <dbReference type="SAM" id="MobiDB-lite"/>
    </source>
</evidence>
<sequence>MADIRLILPHSGKEEEKYWKWVLEIKPSLPSSFKQEFKEVGRRLSKNATPTRGRRSSIVTMFRREPTPQEEAPKEPPPKPKVPVLGRRHSWQPGEVANVQHVAASNEQEEAHNCSIL</sequence>
<evidence type="ECO:0000313" key="10">
    <source>
        <dbReference type="EMBL" id="KAE9295116.1"/>
    </source>
</evidence>
<dbReference type="EMBL" id="QXGF01001432">
    <property type="protein sequence ID" value="KAE8930047.1"/>
    <property type="molecule type" value="Genomic_DNA"/>
</dbReference>
<organism evidence="2 12">
    <name type="scientific">Phytophthora fragariae</name>
    <dbReference type="NCBI Taxonomy" id="53985"/>
    <lineage>
        <taxon>Eukaryota</taxon>
        <taxon>Sar</taxon>
        <taxon>Stramenopiles</taxon>
        <taxon>Oomycota</taxon>
        <taxon>Peronosporomycetes</taxon>
        <taxon>Peronosporales</taxon>
        <taxon>Peronosporaceae</taxon>
        <taxon>Phytophthora</taxon>
    </lineage>
</organism>
<comment type="caution">
    <text evidence="2">The sequence shown here is derived from an EMBL/GenBank/DDBJ whole genome shotgun (WGS) entry which is preliminary data.</text>
</comment>
<dbReference type="Proteomes" id="UP000486351">
    <property type="component" value="Unassembled WGS sequence"/>
</dbReference>
<accession>A0A6A3ECK0</accession>
<dbReference type="EMBL" id="QXGB01001302">
    <property type="protein sequence ID" value="KAE9193210.1"/>
    <property type="molecule type" value="Genomic_DNA"/>
</dbReference>
<dbReference type="EMBL" id="QXFW01001263">
    <property type="protein sequence ID" value="KAE8993659.1"/>
    <property type="molecule type" value="Genomic_DNA"/>
</dbReference>
<proteinExistence type="predicted"/>
<evidence type="ECO:0000313" key="15">
    <source>
        <dbReference type="Proteomes" id="UP000440367"/>
    </source>
</evidence>
<reference evidence="12 13" key="1">
    <citation type="submission" date="2018-08" db="EMBL/GenBank/DDBJ databases">
        <title>Genomic investigation of the strawberry pathogen Phytophthora fragariae indicates pathogenicity is determined by transcriptional variation in three key races.</title>
        <authorList>
            <person name="Adams T.M."/>
            <person name="Armitage A.D."/>
            <person name="Sobczyk M.K."/>
            <person name="Bates H.J."/>
            <person name="Dunwell J.M."/>
            <person name="Nellist C.F."/>
            <person name="Harrison R.J."/>
        </authorList>
    </citation>
    <scope>NUCLEOTIDE SEQUENCE [LARGE SCALE GENOMIC DNA]</scope>
    <source>
        <strain evidence="10 14">A4</strain>
        <strain evidence="8 15">BC-1</strain>
        <strain evidence="9 19">BC-23</strain>
        <strain evidence="7 13">NOV-27</strain>
        <strain evidence="6 16">NOV-5</strain>
        <strain evidence="4 17">NOV-71</strain>
        <strain evidence="11 20">NOV-77</strain>
        <strain evidence="2 12">NOV-9</strain>
        <strain evidence="5 21">ONT-3</strain>
        <strain evidence="3 18">SCRP245</strain>
    </source>
</reference>
<evidence type="ECO:0000313" key="7">
    <source>
        <dbReference type="EMBL" id="KAE9193210.1"/>
    </source>
</evidence>
<feature type="compositionally biased region" description="Basic and acidic residues" evidence="1">
    <location>
        <begin position="62"/>
        <end position="78"/>
    </location>
</feature>
<dbReference type="Proteomes" id="UP000429523">
    <property type="component" value="Unassembled WGS sequence"/>
</dbReference>
<dbReference type="Proteomes" id="UP000440732">
    <property type="component" value="Unassembled WGS sequence"/>
</dbReference>
<dbReference type="AlphaFoldDB" id="A0A6A3ECK0"/>
<dbReference type="Proteomes" id="UP000460718">
    <property type="component" value="Unassembled WGS sequence"/>
</dbReference>
<evidence type="ECO:0000313" key="19">
    <source>
        <dbReference type="Proteomes" id="UP000476176"/>
    </source>
</evidence>
<dbReference type="EMBL" id="QXGE01001267">
    <property type="protein sequence ID" value="KAE9295116.1"/>
    <property type="molecule type" value="Genomic_DNA"/>
</dbReference>
<protein>
    <submittedName>
        <fullName evidence="2">Uncharacterized protein</fullName>
    </submittedName>
</protein>
<dbReference type="EMBL" id="QXGA01001247">
    <property type="protein sequence ID" value="KAE9124463.1"/>
    <property type="molecule type" value="Genomic_DNA"/>
</dbReference>
<evidence type="ECO:0000313" key="9">
    <source>
        <dbReference type="EMBL" id="KAE9207501.1"/>
    </source>
</evidence>
<dbReference type="EMBL" id="QXFX01001287">
    <property type="protein sequence ID" value="KAE9093088.1"/>
    <property type="molecule type" value="Genomic_DNA"/>
</dbReference>
<evidence type="ECO:0000313" key="3">
    <source>
        <dbReference type="EMBL" id="KAE8993659.1"/>
    </source>
</evidence>
<evidence type="ECO:0000313" key="5">
    <source>
        <dbReference type="EMBL" id="KAE9093088.1"/>
    </source>
</evidence>